<name>A0A4Y2A1R7_ARAVE</name>
<dbReference type="EMBL" id="BGPR01000004">
    <property type="protein sequence ID" value="GBL73722.1"/>
    <property type="molecule type" value="Genomic_DNA"/>
</dbReference>
<dbReference type="Proteomes" id="UP000499080">
    <property type="component" value="Unassembled WGS sequence"/>
</dbReference>
<dbReference type="PANTHER" id="PTHR46409">
    <property type="entry name" value="HTH PSQ-TYPE DOMAIN-CONTAINING PROTEIN"/>
    <property type="match status" value="1"/>
</dbReference>
<evidence type="ECO:0000313" key="1">
    <source>
        <dbReference type="EMBL" id="GBL73722.1"/>
    </source>
</evidence>
<dbReference type="OrthoDB" id="6617942at2759"/>
<keyword evidence="2" id="KW-1185">Reference proteome</keyword>
<evidence type="ECO:0000313" key="2">
    <source>
        <dbReference type="Proteomes" id="UP000499080"/>
    </source>
</evidence>
<organism evidence="1 2">
    <name type="scientific">Araneus ventricosus</name>
    <name type="common">Orbweaver spider</name>
    <name type="synonym">Epeira ventricosa</name>
    <dbReference type="NCBI Taxonomy" id="182803"/>
    <lineage>
        <taxon>Eukaryota</taxon>
        <taxon>Metazoa</taxon>
        <taxon>Ecdysozoa</taxon>
        <taxon>Arthropoda</taxon>
        <taxon>Chelicerata</taxon>
        <taxon>Arachnida</taxon>
        <taxon>Araneae</taxon>
        <taxon>Araneomorphae</taxon>
        <taxon>Entelegynae</taxon>
        <taxon>Araneoidea</taxon>
        <taxon>Araneidae</taxon>
        <taxon>Araneus</taxon>
    </lineage>
</organism>
<sequence>MFINLDGETTGPKSFSGPIGTQLSKCEKLPVVNFESNECEIPEIERKILSKDQQYLLDISYAIKSGSSEDLSVHEPGPLSHSRLLTTTNRVLRLYLSIENPTDEHKILVSYILKSYVPVWFHIEKSKYFTNGPGHVFEVIKSSRFLPENLLKVIDPVIQRNAFFVNPENLPLSAIVDKRDQIRELGFRIIIKAKSQPQKSIS</sequence>
<dbReference type="AlphaFoldDB" id="A0A4Y2A1R7"/>
<reference evidence="1 2" key="1">
    <citation type="journal article" date="2019" name="Sci. Rep.">
        <title>Orb-weaving spider Araneus ventricosus genome elucidates the spidroin gene catalogue.</title>
        <authorList>
            <person name="Kono N."/>
            <person name="Nakamura H."/>
            <person name="Ohtoshi R."/>
            <person name="Moran D.A.P."/>
            <person name="Shinohara A."/>
            <person name="Yoshida Y."/>
            <person name="Fujiwara M."/>
            <person name="Mori M."/>
            <person name="Tomita M."/>
            <person name="Arakawa K."/>
        </authorList>
    </citation>
    <scope>NUCLEOTIDE SEQUENCE [LARGE SCALE GENOMIC DNA]</scope>
</reference>
<proteinExistence type="predicted"/>
<protein>
    <submittedName>
        <fullName evidence="1">Uncharacterized protein</fullName>
    </submittedName>
</protein>
<gene>
    <name evidence="1" type="ORF">AVEN_230708_1</name>
</gene>
<accession>A0A4Y2A1R7</accession>
<comment type="caution">
    <text evidence="1">The sequence shown here is derived from an EMBL/GenBank/DDBJ whole genome shotgun (WGS) entry which is preliminary data.</text>
</comment>
<dbReference type="PANTHER" id="PTHR46409:SF1">
    <property type="entry name" value="HTH PSQ-TYPE DOMAIN-CONTAINING PROTEIN"/>
    <property type="match status" value="1"/>
</dbReference>